<evidence type="ECO:0000313" key="1">
    <source>
        <dbReference type="EMBL" id="KAJ9086580.1"/>
    </source>
</evidence>
<dbReference type="EMBL" id="QTSX02000716">
    <property type="protein sequence ID" value="KAJ9086580.1"/>
    <property type="molecule type" value="Genomic_DNA"/>
</dbReference>
<protein>
    <submittedName>
        <fullName evidence="1">Uncharacterized protein</fullName>
    </submittedName>
</protein>
<name>A0ACC2UIN3_9FUNG</name>
<evidence type="ECO:0000313" key="2">
    <source>
        <dbReference type="Proteomes" id="UP001165960"/>
    </source>
</evidence>
<sequence>MLGLANQVMTHTESWRPWATAVNHLERLSPIVYMAFQFQPAFPVGVQLDSGMSCDSERQLHVQFVGREEDVRNSFHVIAGNNHLIVEKKESLLPSELAETPNNAKLVGKPERKNAGLSNPWSKFQITFAGNSAE</sequence>
<proteinExistence type="predicted"/>
<accession>A0ACC2UIN3</accession>
<reference evidence="1" key="1">
    <citation type="submission" date="2022-04" db="EMBL/GenBank/DDBJ databases">
        <title>Genome of the entomopathogenic fungus Entomophthora muscae.</title>
        <authorList>
            <person name="Elya C."/>
            <person name="Lovett B.R."/>
            <person name="Lee E."/>
            <person name="Macias A.M."/>
            <person name="Hajek A.E."/>
            <person name="De Bivort B.L."/>
            <person name="Kasson M.T."/>
            <person name="De Fine Licht H.H."/>
            <person name="Stajich J.E."/>
        </authorList>
    </citation>
    <scope>NUCLEOTIDE SEQUENCE</scope>
    <source>
        <strain evidence="1">Berkeley</strain>
    </source>
</reference>
<keyword evidence="2" id="KW-1185">Reference proteome</keyword>
<gene>
    <name evidence="1" type="ORF">DSO57_1002705</name>
</gene>
<dbReference type="Proteomes" id="UP001165960">
    <property type="component" value="Unassembled WGS sequence"/>
</dbReference>
<organism evidence="1 2">
    <name type="scientific">Entomophthora muscae</name>
    <dbReference type="NCBI Taxonomy" id="34485"/>
    <lineage>
        <taxon>Eukaryota</taxon>
        <taxon>Fungi</taxon>
        <taxon>Fungi incertae sedis</taxon>
        <taxon>Zoopagomycota</taxon>
        <taxon>Entomophthoromycotina</taxon>
        <taxon>Entomophthoromycetes</taxon>
        <taxon>Entomophthorales</taxon>
        <taxon>Entomophthoraceae</taxon>
        <taxon>Entomophthora</taxon>
    </lineage>
</organism>
<comment type="caution">
    <text evidence="1">The sequence shown here is derived from an EMBL/GenBank/DDBJ whole genome shotgun (WGS) entry which is preliminary data.</text>
</comment>